<dbReference type="InterPro" id="IPR017941">
    <property type="entry name" value="Rieske_2Fe-2S"/>
</dbReference>
<evidence type="ECO:0000256" key="3">
    <source>
        <dbReference type="ARBA" id="ARBA00022723"/>
    </source>
</evidence>
<dbReference type="CDD" id="cd03469">
    <property type="entry name" value="Rieske_RO_Alpha_N"/>
    <property type="match status" value="1"/>
</dbReference>
<gene>
    <name evidence="9" type="ORF">FHR99_002522</name>
</gene>
<dbReference type="Proteomes" id="UP000537130">
    <property type="component" value="Unassembled WGS sequence"/>
</dbReference>
<evidence type="ECO:0000256" key="2">
    <source>
        <dbReference type="ARBA" id="ARBA00022714"/>
    </source>
</evidence>
<keyword evidence="5" id="KW-0408">Iron</keyword>
<dbReference type="AlphaFoldDB" id="A0A7W4W676"/>
<dbReference type="Pfam" id="PF00355">
    <property type="entry name" value="Rieske"/>
    <property type="match status" value="1"/>
</dbReference>
<dbReference type="RefSeq" id="WP_183411042.1">
    <property type="nucleotide sequence ID" value="NZ_JACHWY010000003.1"/>
</dbReference>
<evidence type="ECO:0000256" key="6">
    <source>
        <dbReference type="ARBA" id="ARBA00023014"/>
    </source>
</evidence>
<dbReference type="SUPFAM" id="SSF55961">
    <property type="entry name" value="Bet v1-like"/>
    <property type="match status" value="1"/>
</dbReference>
<dbReference type="InterPro" id="IPR036922">
    <property type="entry name" value="Rieske_2Fe-2S_sf"/>
</dbReference>
<protein>
    <submittedName>
        <fullName evidence="9">3-ketosteroid 9alpha-monooxygenase subunit A</fullName>
        <ecNumber evidence="9">1.14.15.30</ecNumber>
    </submittedName>
</protein>
<evidence type="ECO:0000256" key="1">
    <source>
        <dbReference type="ARBA" id="ARBA00001962"/>
    </source>
</evidence>
<dbReference type="PANTHER" id="PTHR21266:SF60">
    <property type="entry name" value="3-KETOSTEROID-9-ALPHA-MONOOXYGENASE, OXYGENASE COMPONENT"/>
    <property type="match status" value="1"/>
</dbReference>
<keyword evidence="4 9" id="KW-0560">Oxidoreductase</keyword>
<evidence type="ECO:0000313" key="9">
    <source>
        <dbReference type="EMBL" id="MBB3048248.1"/>
    </source>
</evidence>
<dbReference type="InterPro" id="IPR045605">
    <property type="entry name" value="KshA-like_C"/>
</dbReference>
<dbReference type="GO" id="GO:0051537">
    <property type="term" value="F:2 iron, 2 sulfur cluster binding"/>
    <property type="evidence" value="ECO:0007669"/>
    <property type="project" value="UniProtKB-KW"/>
</dbReference>
<reference evidence="9 10" key="1">
    <citation type="submission" date="2020-08" db="EMBL/GenBank/DDBJ databases">
        <title>Genomic Encyclopedia of Type Strains, Phase III (KMG-III): the genomes of soil and plant-associated and newly described type strains.</title>
        <authorList>
            <person name="Whitman W."/>
        </authorList>
    </citation>
    <scope>NUCLEOTIDE SEQUENCE [LARGE SCALE GENOMIC DNA]</scope>
    <source>
        <strain evidence="9 10">CECT 8654</strain>
    </source>
</reference>
<keyword evidence="3" id="KW-0479">Metal-binding</keyword>
<dbReference type="Gene3D" id="3.90.380.10">
    <property type="entry name" value="Naphthalene 1,2-dioxygenase Alpha Subunit, Chain A, domain 1"/>
    <property type="match status" value="1"/>
</dbReference>
<comment type="cofactor">
    <cofactor evidence="1">
        <name>Fe cation</name>
        <dbReference type="ChEBI" id="CHEBI:24875"/>
    </cofactor>
</comment>
<feature type="domain" description="Rieske" evidence="8">
    <location>
        <begin position="18"/>
        <end position="124"/>
    </location>
</feature>
<name>A0A7W4W676_9GAMM</name>
<dbReference type="InterPro" id="IPR050584">
    <property type="entry name" value="Cholesterol_7-desaturase"/>
</dbReference>
<keyword evidence="10" id="KW-1185">Reference proteome</keyword>
<dbReference type="GO" id="GO:0008203">
    <property type="term" value="P:cholesterol metabolic process"/>
    <property type="evidence" value="ECO:0007669"/>
    <property type="project" value="InterPro"/>
</dbReference>
<dbReference type="GO" id="GO:0046872">
    <property type="term" value="F:metal ion binding"/>
    <property type="evidence" value="ECO:0007669"/>
    <property type="project" value="UniProtKB-KW"/>
</dbReference>
<organism evidence="9 10">
    <name type="scientific">Litorivivens lipolytica</name>
    <dbReference type="NCBI Taxonomy" id="1524264"/>
    <lineage>
        <taxon>Bacteria</taxon>
        <taxon>Pseudomonadati</taxon>
        <taxon>Pseudomonadota</taxon>
        <taxon>Gammaproteobacteria</taxon>
        <taxon>Litorivivens</taxon>
    </lineage>
</organism>
<evidence type="ECO:0000256" key="7">
    <source>
        <dbReference type="SAM" id="MobiDB-lite"/>
    </source>
</evidence>
<dbReference type="PROSITE" id="PS51296">
    <property type="entry name" value="RIESKE"/>
    <property type="match status" value="1"/>
</dbReference>
<evidence type="ECO:0000313" key="10">
    <source>
        <dbReference type="Proteomes" id="UP000537130"/>
    </source>
</evidence>
<evidence type="ECO:0000256" key="4">
    <source>
        <dbReference type="ARBA" id="ARBA00023002"/>
    </source>
</evidence>
<comment type="caution">
    <text evidence="9">The sequence shown here is derived from an EMBL/GenBank/DDBJ whole genome shotgun (WGS) entry which is preliminary data.</text>
</comment>
<evidence type="ECO:0000256" key="5">
    <source>
        <dbReference type="ARBA" id="ARBA00023004"/>
    </source>
</evidence>
<dbReference type="EC" id="1.14.15.30" evidence="9"/>
<evidence type="ECO:0000259" key="8">
    <source>
        <dbReference type="PROSITE" id="PS51296"/>
    </source>
</evidence>
<keyword evidence="9" id="KW-0503">Monooxygenase</keyword>
<proteinExistence type="predicted"/>
<sequence length="368" mass="41941">MPERRYAFEENGRFARGWHIVALSQELGPEQIKALHYFNEELVLFRGKNGQVVILDAYCPHLGAHLGGTGSRVVGDTIRCPFHGWQFDCSGSCTAIPYANKIPERAKNALKSWSVTEKNGFIALWYDSEGGAPNWELPDIPEWNLPGWGDWRFNRTIIKSHGREIIENIVDAGHFPSVHGGYPLQFDNRFTPYSVSQESRIQSDLELDMIQPRGIDFDINAARRERGVDAESWGVATYHGPSVMYYYTTSKSPELSYASWWLNYHTPINDDEVELTSGVIVASLTDDPLPQDFVDQYPLSAIAAFGSDVEVWETKKYRNDPILCDGDGPINKLRKWYDRFYRPRAEEAWDEPERTISSVRHSETPDAS</sequence>
<keyword evidence="2" id="KW-0001">2Fe-2S</keyword>
<dbReference type="Gene3D" id="2.102.10.10">
    <property type="entry name" value="Rieske [2Fe-2S] iron-sulphur domain"/>
    <property type="match status" value="1"/>
</dbReference>
<dbReference type="PANTHER" id="PTHR21266">
    <property type="entry name" value="IRON-SULFUR DOMAIN CONTAINING PROTEIN"/>
    <property type="match status" value="1"/>
</dbReference>
<dbReference type="SUPFAM" id="SSF50022">
    <property type="entry name" value="ISP domain"/>
    <property type="match status" value="1"/>
</dbReference>
<keyword evidence="6" id="KW-0411">Iron-sulfur</keyword>
<feature type="region of interest" description="Disordered" evidence="7">
    <location>
        <begin position="348"/>
        <end position="368"/>
    </location>
</feature>
<accession>A0A7W4W676</accession>
<dbReference type="GO" id="GO:0036200">
    <property type="term" value="F:3-ketosteroid 9-alpha-monooxygenase activity"/>
    <property type="evidence" value="ECO:0007669"/>
    <property type="project" value="UniProtKB-EC"/>
</dbReference>
<dbReference type="Pfam" id="PF19298">
    <property type="entry name" value="KshA_C"/>
    <property type="match status" value="1"/>
</dbReference>
<dbReference type="EMBL" id="JACHWY010000003">
    <property type="protein sequence ID" value="MBB3048248.1"/>
    <property type="molecule type" value="Genomic_DNA"/>
</dbReference>